<dbReference type="Proteomes" id="UP001219525">
    <property type="component" value="Unassembled WGS sequence"/>
</dbReference>
<dbReference type="AlphaFoldDB" id="A0AAD6V8D2"/>
<evidence type="ECO:0000313" key="2">
    <source>
        <dbReference type="EMBL" id="KAJ7203794.1"/>
    </source>
</evidence>
<reference evidence="2" key="1">
    <citation type="submission" date="2023-03" db="EMBL/GenBank/DDBJ databases">
        <title>Massive genome expansion in bonnet fungi (Mycena s.s.) driven by repeated elements and novel gene families across ecological guilds.</title>
        <authorList>
            <consortium name="Lawrence Berkeley National Laboratory"/>
            <person name="Harder C.B."/>
            <person name="Miyauchi S."/>
            <person name="Viragh M."/>
            <person name="Kuo A."/>
            <person name="Thoen E."/>
            <person name="Andreopoulos B."/>
            <person name="Lu D."/>
            <person name="Skrede I."/>
            <person name="Drula E."/>
            <person name="Henrissat B."/>
            <person name="Morin E."/>
            <person name="Kohler A."/>
            <person name="Barry K."/>
            <person name="LaButti K."/>
            <person name="Morin E."/>
            <person name="Salamov A."/>
            <person name="Lipzen A."/>
            <person name="Mereny Z."/>
            <person name="Hegedus B."/>
            <person name="Baldrian P."/>
            <person name="Stursova M."/>
            <person name="Weitz H."/>
            <person name="Taylor A."/>
            <person name="Grigoriev I.V."/>
            <person name="Nagy L.G."/>
            <person name="Martin F."/>
            <person name="Kauserud H."/>
        </authorList>
    </citation>
    <scope>NUCLEOTIDE SEQUENCE</scope>
    <source>
        <strain evidence="2">9144</strain>
    </source>
</reference>
<keyword evidence="1" id="KW-0175">Coiled coil</keyword>
<evidence type="ECO:0000313" key="3">
    <source>
        <dbReference type="Proteomes" id="UP001219525"/>
    </source>
</evidence>
<feature type="coiled-coil region" evidence="1">
    <location>
        <begin position="5"/>
        <end position="39"/>
    </location>
</feature>
<organism evidence="2 3">
    <name type="scientific">Mycena pura</name>
    <dbReference type="NCBI Taxonomy" id="153505"/>
    <lineage>
        <taxon>Eukaryota</taxon>
        <taxon>Fungi</taxon>
        <taxon>Dikarya</taxon>
        <taxon>Basidiomycota</taxon>
        <taxon>Agaricomycotina</taxon>
        <taxon>Agaricomycetes</taxon>
        <taxon>Agaricomycetidae</taxon>
        <taxon>Agaricales</taxon>
        <taxon>Marasmiineae</taxon>
        <taxon>Mycenaceae</taxon>
        <taxon>Mycena</taxon>
    </lineage>
</organism>
<protein>
    <recommendedName>
        <fullName evidence="4">F-box domain-containing protein</fullName>
    </recommendedName>
</protein>
<accession>A0AAD6V8D2</accession>
<evidence type="ECO:0008006" key="4">
    <source>
        <dbReference type="Google" id="ProtNLM"/>
    </source>
</evidence>
<name>A0AAD6V8D2_9AGAR</name>
<keyword evidence="3" id="KW-1185">Reference proteome</keyword>
<proteinExistence type="predicted"/>
<evidence type="ECO:0000256" key="1">
    <source>
        <dbReference type="SAM" id="Coils"/>
    </source>
</evidence>
<comment type="caution">
    <text evidence="2">The sequence shown here is derived from an EMBL/GenBank/DDBJ whole genome shotgun (WGS) entry which is preliminary data.</text>
</comment>
<gene>
    <name evidence="2" type="ORF">GGX14DRAFT_698901</name>
</gene>
<sequence>MITPAAALRARFDDIEKSLAVLESQMTALRAQKEQVLKDLGSLTYPVLTLLVPNEITVEIFLHVVSLLRQLYPLQPYHGPLRLASVCQTWRAVTLSTCALWNDIGILDCDGIDDAGQLLKVCLPRAGSLPLDLDIRLPEDDTSMDNIMSILSLYGSQWRRIHLSQCQPSSILPTSHFPSSLPLLESFTLTDYLEYSIWKPRFTEKPRSWEIFLFGSPDPRGFNSLIRIDGRMTQFN</sequence>
<dbReference type="EMBL" id="JARJCW010000049">
    <property type="protein sequence ID" value="KAJ7203794.1"/>
    <property type="molecule type" value="Genomic_DNA"/>
</dbReference>